<dbReference type="KEGG" id="dvi:6635407"/>
<feature type="signal peptide" evidence="9">
    <location>
        <begin position="1"/>
        <end position="18"/>
    </location>
</feature>
<evidence type="ECO:0000256" key="1">
    <source>
        <dbReference type="ARBA" id="ARBA00004434"/>
    </source>
</evidence>
<evidence type="ECO:0000313" key="10">
    <source>
        <dbReference type="EMBL" id="EDW71397.1"/>
    </source>
</evidence>
<dbReference type="OMA" id="DVEVKPW"/>
<dbReference type="PhylomeDB" id="B4MCK9"/>
<dbReference type="PANTHER" id="PTHR31816">
    <property type="entry name" value="MICOS COMPLEX SUBUNIT MIC13"/>
    <property type="match status" value="1"/>
</dbReference>
<feature type="chain" id="PRO_5002817721" description="MICOS complex subunit MIC13" evidence="9">
    <location>
        <begin position="19"/>
        <end position="114"/>
    </location>
</feature>
<organism evidence="10 11">
    <name type="scientific">Drosophila virilis</name>
    <name type="common">Fruit fly</name>
    <dbReference type="NCBI Taxonomy" id="7244"/>
    <lineage>
        <taxon>Eukaryota</taxon>
        <taxon>Metazoa</taxon>
        <taxon>Ecdysozoa</taxon>
        <taxon>Arthropoda</taxon>
        <taxon>Hexapoda</taxon>
        <taxon>Insecta</taxon>
        <taxon>Pterygota</taxon>
        <taxon>Neoptera</taxon>
        <taxon>Endopterygota</taxon>
        <taxon>Diptera</taxon>
        <taxon>Brachycera</taxon>
        <taxon>Muscomorpha</taxon>
        <taxon>Ephydroidea</taxon>
        <taxon>Drosophilidae</taxon>
        <taxon>Drosophila</taxon>
    </lineage>
</organism>
<evidence type="ECO:0000256" key="4">
    <source>
        <dbReference type="ARBA" id="ARBA00022792"/>
    </source>
</evidence>
<keyword evidence="5" id="KW-1133">Transmembrane helix</keyword>
<comment type="similarity">
    <text evidence="2 8">Belongs to the MICOS complex subunit Mic13 family.</text>
</comment>
<keyword evidence="11" id="KW-1185">Reference proteome</keyword>
<evidence type="ECO:0000313" key="11">
    <source>
        <dbReference type="Proteomes" id="UP000008792"/>
    </source>
</evidence>
<evidence type="ECO:0000256" key="8">
    <source>
        <dbReference type="RuleBase" id="RU363009"/>
    </source>
</evidence>
<accession>B4MCK9</accession>
<proteinExistence type="inferred from homology"/>
<evidence type="ECO:0000256" key="2">
    <source>
        <dbReference type="ARBA" id="ARBA00006771"/>
    </source>
</evidence>
<dbReference type="GO" id="GO:0061617">
    <property type="term" value="C:MICOS complex"/>
    <property type="evidence" value="ECO:0007669"/>
    <property type="project" value="UniProtKB-UniRule"/>
</dbReference>
<comment type="subunit">
    <text evidence="8">Component of the mitochondrial contact site and cristae organizing system (MICOS) complex.</text>
</comment>
<dbReference type="InterPro" id="IPR026769">
    <property type="entry name" value="Mic13"/>
</dbReference>
<dbReference type="AlphaFoldDB" id="B4MCK9"/>
<dbReference type="OrthoDB" id="5948578at2759"/>
<evidence type="ECO:0000256" key="6">
    <source>
        <dbReference type="ARBA" id="ARBA00023128"/>
    </source>
</evidence>
<dbReference type="Proteomes" id="UP000008792">
    <property type="component" value="Unassembled WGS sequence"/>
</dbReference>
<dbReference type="GO" id="GO:0042407">
    <property type="term" value="P:cristae formation"/>
    <property type="evidence" value="ECO:0007669"/>
    <property type="project" value="TreeGrafter"/>
</dbReference>
<dbReference type="Pfam" id="PF15884">
    <property type="entry name" value="QIL1"/>
    <property type="match status" value="1"/>
</dbReference>
<keyword evidence="7" id="KW-0472">Membrane</keyword>
<evidence type="ECO:0000256" key="7">
    <source>
        <dbReference type="ARBA" id="ARBA00023136"/>
    </source>
</evidence>
<evidence type="ECO:0000256" key="3">
    <source>
        <dbReference type="ARBA" id="ARBA00022692"/>
    </source>
</evidence>
<dbReference type="GO" id="GO:0044284">
    <property type="term" value="C:mitochondrial crista junction"/>
    <property type="evidence" value="ECO:0007669"/>
    <property type="project" value="TreeGrafter"/>
</dbReference>
<keyword evidence="4 8" id="KW-0999">Mitochondrion inner membrane</keyword>
<dbReference type="HOGENOM" id="CLU_1961928_0_0_1"/>
<evidence type="ECO:0000256" key="9">
    <source>
        <dbReference type="SAM" id="SignalP"/>
    </source>
</evidence>
<comment type="subcellular location">
    <subcellularLocation>
        <location evidence="1 8">Mitochondrion inner membrane</location>
        <topology evidence="1 8">Single-pass membrane protein</topology>
    </subcellularLocation>
</comment>
<dbReference type="PANTHER" id="PTHR31816:SF3">
    <property type="entry name" value="MICOS COMPLEX SUBUNIT MIC13"/>
    <property type="match status" value="1"/>
</dbReference>
<evidence type="ECO:0000256" key="5">
    <source>
        <dbReference type="ARBA" id="ARBA00022989"/>
    </source>
</evidence>
<sequence>MVIVILVKLALVAGTVWLTKEIGVWDGPDTTAEIYEDVKSQIKPFAEDLKERYCSKYCGTNKPTKPWRESFVDAWNDSIKEGFLTANRLPKYCYRFTDDVQKTINQLFNGNSMK</sequence>
<keyword evidence="3" id="KW-0812">Transmembrane</keyword>
<name>B4MCK9_DROVI</name>
<keyword evidence="9" id="KW-0732">Signal</keyword>
<protein>
    <recommendedName>
        <fullName evidence="8">MICOS complex subunit MIC13</fullName>
    </recommendedName>
</protein>
<keyword evidence="6 8" id="KW-0496">Mitochondrion</keyword>
<gene>
    <name evidence="10" type="primary">Dvir\GJ17148</name>
    <name evidence="10" type="ORF">Dvir_GJ17148</name>
</gene>
<dbReference type="InParanoid" id="B4MCK9"/>
<reference evidence="10 11" key="1">
    <citation type="journal article" date="2007" name="Nature">
        <title>Evolution of genes and genomes on the Drosophila phylogeny.</title>
        <authorList>
            <consortium name="Drosophila 12 Genomes Consortium"/>
            <person name="Clark A.G."/>
            <person name="Eisen M.B."/>
            <person name="Smith D.R."/>
            <person name="Bergman C.M."/>
            <person name="Oliver B."/>
            <person name="Markow T.A."/>
            <person name="Kaufman T.C."/>
            <person name="Kellis M."/>
            <person name="Gelbart W."/>
            <person name="Iyer V.N."/>
            <person name="Pollard D.A."/>
            <person name="Sackton T.B."/>
            <person name="Larracuente A.M."/>
            <person name="Singh N.D."/>
            <person name="Abad J.P."/>
            <person name="Abt D.N."/>
            <person name="Adryan B."/>
            <person name="Aguade M."/>
            <person name="Akashi H."/>
            <person name="Anderson W.W."/>
            <person name="Aquadro C.F."/>
            <person name="Ardell D.H."/>
            <person name="Arguello R."/>
            <person name="Artieri C.G."/>
            <person name="Barbash D.A."/>
            <person name="Barker D."/>
            <person name="Barsanti P."/>
            <person name="Batterham P."/>
            <person name="Batzoglou S."/>
            <person name="Begun D."/>
            <person name="Bhutkar A."/>
            <person name="Blanco E."/>
            <person name="Bosak S.A."/>
            <person name="Bradley R.K."/>
            <person name="Brand A.D."/>
            <person name="Brent M.R."/>
            <person name="Brooks A.N."/>
            <person name="Brown R.H."/>
            <person name="Butlin R.K."/>
            <person name="Caggese C."/>
            <person name="Calvi B.R."/>
            <person name="Bernardo de Carvalho A."/>
            <person name="Caspi A."/>
            <person name="Castrezana S."/>
            <person name="Celniker S.E."/>
            <person name="Chang J.L."/>
            <person name="Chapple C."/>
            <person name="Chatterji S."/>
            <person name="Chinwalla A."/>
            <person name="Civetta A."/>
            <person name="Clifton S.W."/>
            <person name="Comeron J.M."/>
            <person name="Costello J.C."/>
            <person name="Coyne J.A."/>
            <person name="Daub J."/>
            <person name="David R.G."/>
            <person name="Delcher A.L."/>
            <person name="Delehaunty K."/>
            <person name="Do C.B."/>
            <person name="Ebling H."/>
            <person name="Edwards K."/>
            <person name="Eickbush T."/>
            <person name="Evans J.D."/>
            <person name="Filipski A."/>
            <person name="Findeiss S."/>
            <person name="Freyhult E."/>
            <person name="Fulton L."/>
            <person name="Fulton R."/>
            <person name="Garcia A.C."/>
            <person name="Gardiner A."/>
            <person name="Garfield D.A."/>
            <person name="Garvin B.E."/>
            <person name="Gibson G."/>
            <person name="Gilbert D."/>
            <person name="Gnerre S."/>
            <person name="Godfrey J."/>
            <person name="Good R."/>
            <person name="Gotea V."/>
            <person name="Gravely B."/>
            <person name="Greenberg A.J."/>
            <person name="Griffiths-Jones S."/>
            <person name="Gross S."/>
            <person name="Guigo R."/>
            <person name="Gustafson E.A."/>
            <person name="Haerty W."/>
            <person name="Hahn M.W."/>
            <person name="Halligan D.L."/>
            <person name="Halpern A.L."/>
            <person name="Halter G.M."/>
            <person name="Han M.V."/>
            <person name="Heger A."/>
            <person name="Hillier L."/>
            <person name="Hinrichs A.S."/>
            <person name="Holmes I."/>
            <person name="Hoskins R.A."/>
            <person name="Hubisz M.J."/>
            <person name="Hultmark D."/>
            <person name="Huntley M.A."/>
            <person name="Jaffe D.B."/>
            <person name="Jagadeeshan S."/>
            <person name="Jeck W.R."/>
            <person name="Johnson J."/>
            <person name="Jones C.D."/>
            <person name="Jordan W.C."/>
            <person name="Karpen G.H."/>
            <person name="Kataoka E."/>
            <person name="Keightley P.D."/>
            <person name="Kheradpour P."/>
            <person name="Kirkness E.F."/>
            <person name="Koerich L.B."/>
            <person name="Kristiansen K."/>
            <person name="Kudrna D."/>
            <person name="Kulathinal R.J."/>
            <person name="Kumar S."/>
            <person name="Kwok R."/>
            <person name="Lander E."/>
            <person name="Langley C.H."/>
            <person name="Lapoint R."/>
            <person name="Lazzaro B.P."/>
            <person name="Lee S.J."/>
            <person name="Levesque L."/>
            <person name="Li R."/>
            <person name="Lin C.F."/>
            <person name="Lin M.F."/>
            <person name="Lindblad-Toh K."/>
            <person name="Llopart A."/>
            <person name="Long M."/>
            <person name="Low L."/>
            <person name="Lozovsky E."/>
            <person name="Lu J."/>
            <person name="Luo M."/>
            <person name="Machado C.A."/>
            <person name="Makalowski W."/>
            <person name="Marzo M."/>
            <person name="Matsuda M."/>
            <person name="Matzkin L."/>
            <person name="McAllister B."/>
            <person name="McBride C.S."/>
            <person name="McKernan B."/>
            <person name="McKernan K."/>
            <person name="Mendez-Lago M."/>
            <person name="Minx P."/>
            <person name="Mollenhauer M.U."/>
            <person name="Montooth K."/>
            <person name="Mount S.M."/>
            <person name="Mu X."/>
            <person name="Myers E."/>
            <person name="Negre B."/>
            <person name="Newfeld S."/>
            <person name="Nielsen R."/>
            <person name="Noor M.A."/>
            <person name="O'Grady P."/>
            <person name="Pachter L."/>
            <person name="Papaceit M."/>
            <person name="Parisi M.J."/>
            <person name="Parisi M."/>
            <person name="Parts L."/>
            <person name="Pedersen J.S."/>
            <person name="Pesole G."/>
            <person name="Phillippy A.M."/>
            <person name="Ponting C.P."/>
            <person name="Pop M."/>
            <person name="Porcelli D."/>
            <person name="Powell J.R."/>
            <person name="Prohaska S."/>
            <person name="Pruitt K."/>
            <person name="Puig M."/>
            <person name="Quesneville H."/>
            <person name="Ram K.R."/>
            <person name="Rand D."/>
            <person name="Rasmussen M.D."/>
            <person name="Reed L.K."/>
            <person name="Reenan R."/>
            <person name="Reily A."/>
            <person name="Remington K.A."/>
            <person name="Rieger T.T."/>
            <person name="Ritchie M.G."/>
            <person name="Robin C."/>
            <person name="Rogers Y.H."/>
            <person name="Rohde C."/>
            <person name="Rozas J."/>
            <person name="Rubenfield M.J."/>
            <person name="Ruiz A."/>
            <person name="Russo S."/>
            <person name="Salzberg S.L."/>
            <person name="Sanchez-Gracia A."/>
            <person name="Saranga D.J."/>
            <person name="Sato H."/>
            <person name="Schaeffer S.W."/>
            <person name="Schatz M.C."/>
            <person name="Schlenke T."/>
            <person name="Schwartz R."/>
            <person name="Segarra C."/>
            <person name="Singh R.S."/>
            <person name="Sirot L."/>
            <person name="Sirota M."/>
            <person name="Sisneros N.B."/>
            <person name="Smith C.D."/>
            <person name="Smith T.F."/>
            <person name="Spieth J."/>
            <person name="Stage D.E."/>
            <person name="Stark A."/>
            <person name="Stephan W."/>
            <person name="Strausberg R.L."/>
            <person name="Strempel S."/>
            <person name="Sturgill D."/>
            <person name="Sutton G."/>
            <person name="Sutton G.G."/>
            <person name="Tao W."/>
            <person name="Teichmann S."/>
            <person name="Tobari Y.N."/>
            <person name="Tomimura Y."/>
            <person name="Tsolas J.M."/>
            <person name="Valente V.L."/>
            <person name="Venter E."/>
            <person name="Venter J.C."/>
            <person name="Vicario S."/>
            <person name="Vieira F.G."/>
            <person name="Vilella A.J."/>
            <person name="Villasante A."/>
            <person name="Walenz B."/>
            <person name="Wang J."/>
            <person name="Wasserman M."/>
            <person name="Watts T."/>
            <person name="Wilson D."/>
            <person name="Wilson R.K."/>
            <person name="Wing R.A."/>
            <person name="Wolfner M.F."/>
            <person name="Wong A."/>
            <person name="Wong G.K."/>
            <person name="Wu C.I."/>
            <person name="Wu G."/>
            <person name="Yamamoto D."/>
            <person name="Yang H.P."/>
            <person name="Yang S.P."/>
            <person name="Yorke J.A."/>
            <person name="Yoshida K."/>
            <person name="Zdobnov E."/>
            <person name="Zhang P."/>
            <person name="Zhang Y."/>
            <person name="Zimin A.V."/>
            <person name="Baldwin J."/>
            <person name="Abdouelleil A."/>
            <person name="Abdulkadir J."/>
            <person name="Abebe A."/>
            <person name="Abera B."/>
            <person name="Abreu J."/>
            <person name="Acer S.C."/>
            <person name="Aftuck L."/>
            <person name="Alexander A."/>
            <person name="An P."/>
            <person name="Anderson E."/>
            <person name="Anderson S."/>
            <person name="Arachi H."/>
            <person name="Azer M."/>
            <person name="Bachantsang P."/>
            <person name="Barry A."/>
            <person name="Bayul T."/>
            <person name="Berlin A."/>
            <person name="Bessette D."/>
            <person name="Bloom T."/>
            <person name="Blye J."/>
            <person name="Boguslavskiy L."/>
            <person name="Bonnet C."/>
            <person name="Boukhgalter B."/>
            <person name="Bourzgui I."/>
            <person name="Brown A."/>
            <person name="Cahill P."/>
            <person name="Channer S."/>
            <person name="Cheshatsang Y."/>
            <person name="Chuda L."/>
            <person name="Citroen M."/>
            <person name="Collymore A."/>
            <person name="Cooke P."/>
            <person name="Costello M."/>
            <person name="D'Aco K."/>
            <person name="Daza R."/>
            <person name="De Haan G."/>
            <person name="DeGray S."/>
            <person name="DeMaso C."/>
            <person name="Dhargay N."/>
            <person name="Dooley K."/>
            <person name="Dooley E."/>
            <person name="Doricent M."/>
            <person name="Dorje P."/>
            <person name="Dorjee K."/>
            <person name="Dupes A."/>
            <person name="Elong R."/>
            <person name="Falk J."/>
            <person name="Farina A."/>
            <person name="Faro S."/>
            <person name="Ferguson D."/>
            <person name="Fisher S."/>
            <person name="Foley C.D."/>
            <person name="Franke A."/>
            <person name="Friedrich D."/>
            <person name="Gadbois L."/>
            <person name="Gearin G."/>
            <person name="Gearin C.R."/>
            <person name="Giannoukos G."/>
            <person name="Goode T."/>
            <person name="Graham J."/>
            <person name="Grandbois E."/>
            <person name="Grewal S."/>
            <person name="Gyaltsen K."/>
            <person name="Hafez N."/>
            <person name="Hagos B."/>
            <person name="Hall J."/>
            <person name="Henson C."/>
            <person name="Hollinger A."/>
            <person name="Honan T."/>
            <person name="Huard M.D."/>
            <person name="Hughes L."/>
            <person name="Hurhula B."/>
            <person name="Husby M.E."/>
            <person name="Kamat A."/>
            <person name="Kanga B."/>
            <person name="Kashin S."/>
            <person name="Khazanovich D."/>
            <person name="Kisner P."/>
            <person name="Lance K."/>
            <person name="Lara M."/>
            <person name="Lee W."/>
            <person name="Lennon N."/>
            <person name="Letendre F."/>
            <person name="LeVine R."/>
            <person name="Lipovsky A."/>
            <person name="Liu X."/>
            <person name="Liu J."/>
            <person name="Liu S."/>
            <person name="Lokyitsang T."/>
            <person name="Lokyitsang Y."/>
            <person name="Lubonja R."/>
            <person name="Lui A."/>
            <person name="MacDonald P."/>
            <person name="Magnisalis V."/>
            <person name="Maru K."/>
            <person name="Matthews C."/>
            <person name="McCusker W."/>
            <person name="McDonough S."/>
            <person name="Mehta T."/>
            <person name="Meldrim J."/>
            <person name="Meneus L."/>
            <person name="Mihai O."/>
            <person name="Mihalev A."/>
            <person name="Mihova T."/>
            <person name="Mittelman R."/>
            <person name="Mlenga V."/>
            <person name="Montmayeur A."/>
            <person name="Mulrain L."/>
            <person name="Navidi A."/>
            <person name="Naylor J."/>
            <person name="Negash T."/>
            <person name="Nguyen T."/>
            <person name="Nguyen N."/>
            <person name="Nicol R."/>
            <person name="Norbu C."/>
            <person name="Norbu N."/>
            <person name="Novod N."/>
            <person name="O'Neill B."/>
            <person name="Osman S."/>
            <person name="Markiewicz E."/>
            <person name="Oyono O.L."/>
            <person name="Patti C."/>
            <person name="Phunkhang P."/>
            <person name="Pierre F."/>
            <person name="Priest M."/>
            <person name="Raghuraman S."/>
            <person name="Rege F."/>
            <person name="Reyes R."/>
            <person name="Rise C."/>
            <person name="Rogov P."/>
            <person name="Ross K."/>
            <person name="Ryan E."/>
            <person name="Settipalli S."/>
            <person name="Shea T."/>
            <person name="Sherpa N."/>
            <person name="Shi L."/>
            <person name="Shih D."/>
            <person name="Sparrow T."/>
            <person name="Spaulding J."/>
            <person name="Stalker J."/>
            <person name="Stange-Thomann N."/>
            <person name="Stavropoulos S."/>
            <person name="Stone C."/>
            <person name="Strader C."/>
            <person name="Tesfaye S."/>
            <person name="Thomson T."/>
            <person name="Thoulutsang Y."/>
            <person name="Thoulutsang D."/>
            <person name="Topham K."/>
            <person name="Topping I."/>
            <person name="Tsamla T."/>
            <person name="Vassiliev H."/>
            <person name="Vo A."/>
            <person name="Wangchuk T."/>
            <person name="Wangdi T."/>
            <person name="Weiand M."/>
            <person name="Wilkinson J."/>
            <person name="Wilson A."/>
            <person name="Yadav S."/>
            <person name="Young G."/>
            <person name="Yu Q."/>
            <person name="Zembek L."/>
            <person name="Zhong D."/>
            <person name="Zimmer A."/>
            <person name="Zwirko Z."/>
            <person name="Jaffe D.B."/>
            <person name="Alvarez P."/>
            <person name="Brockman W."/>
            <person name="Butler J."/>
            <person name="Chin C."/>
            <person name="Gnerre S."/>
            <person name="Grabherr M."/>
            <person name="Kleber M."/>
            <person name="Mauceli E."/>
            <person name="MacCallum I."/>
        </authorList>
    </citation>
    <scope>NUCLEOTIDE SEQUENCE [LARGE SCALE GENOMIC DNA]</scope>
    <source>
        <strain evidence="11">Tucson 15010-1051.87</strain>
    </source>
</reference>
<comment type="function">
    <text evidence="8">Component of the MICOS complex, a large protein complex of the mitochondrial inner membrane that plays crucial roles in the maintenance of crista junctions, inner membrane architecture, and formation of contact sites to the outer membrane.</text>
</comment>
<dbReference type="EMBL" id="CH940659">
    <property type="protein sequence ID" value="EDW71397.1"/>
    <property type="molecule type" value="Genomic_DNA"/>
</dbReference>
<dbReference type="eggNOG" id="ENOG502T883">
    <property type="taxonomic scope" value="Eukaryota"/>
</dbReference>